<dbReference type="RefSeq" id="WP_122199679.1">
    <property type="nucleotide sequence ID" value="NZ_JBHSKC010000049.1"/>
</dbReference>
<dbReference type="OrthoDB" id="3675359at2"/>
<protein>
    <submittedName>
        <fullName evidence="2">Helix-turn-helix domain-containing protein</fullName>
    </submittedName>
</protein>
<proteinExistence type="predicted"/>
<gene>
    <name evidence="2" type="ORF">EBO15_40065</name>
</gene>
<dbReference type="Gene3D" id="1.25.40.10">
    <property type="entry name" value="Tetratricopeptide repeat domain"/>
    <property type="match status" value="2"/>
</dbReference>
<name>A0A3M2LFN4_9ACTN</name>
<sequence length="440" mass="46920">MDRETLGQRIRALRIRQGMSQAQLAYPELSDSYISLIESDKRVPAPSVVDLLATKLSCSPTYLVSGVGEDVVDELRVTLDYAEIALRNGAAAEARARFADVLASPDAVALPDMLHQARWGHALALEASGDLEQAIAELRALSAKASAEHDPDQWTRVHVALSRCLRERGEISGAVRVAEDALRQLAATGADTTDSAVHLGAALLAAFIERGDLVRARQLAAQLVERADRGAGPAARVAAYWEAAFVAEIRGAYEEGVELAERALQIAGEFGETDGAPDGDLRNLARLRVNYAGLLLRARPEQAGRARDLLTRVRDEINTSAAGELDVAWCLTELARAETAMGRPAEAVGRAEEALDLLGDAPRRATAVALTVLGEACVRLGDRGRATASLTRAASCLERMESSRQAAQTWFDLAELLAENGSPDGDRIAAYGRALACAGV</sequence>
<dbReference type="AlphaFoldDB" id="A0A3M2LFN4"/>
<dbReference type="Gene3D" id="1.10.260.40">
    <property type="entry name" value="lambda repressor-like DNA-binding domains"/>
    <property type="match status" value="1"/>
</dbReference>
<dbReference type="SMART" id="SM00530">
    <property type="entry name" value="HTH_XRE"/>
    <property type="match status" value="1"/>
</dbReference>
<dbReference type="InterPro" id="IPR011990">
    <property type="entry name" value="TPR-like_helical_dom_sf"/>
</dbReference>
<reference evidence="2 3" key="1">
    <citation type="submission" date="2018-10" db="EMBL/GenBank/DDBJ databases">
        <title>Isolation from soil.</title>
        <authorList>
            <person name="Hu J."/>
        </authorList>
    </citation>
    <scope>NUCLEOTIDE SEQUENCE [LARGE SCALE GENOMIC DNA]</scope>
    <source>
        <strain evidence="2 3">NEAU-Ht49</strain>
    </source>
</reference>
<evidence type="ECO:0000313" key="3">
    <source>
        <dbReference type="Proteomes" id="UP000282674"/>
    </source>
</evidence>
<dbReference type="PANTHER" id="PTHR47691">
    <property type="entry name" value="REGULATOR-RELATED"/>
    <property type="match status" value="1"/>
</dbReference>
<dbReference type="CDD" id="cd00093">
    <property type="entry name" value="HTH_XRE"/>
    <property type="match status" value="1"/>
</dbReference>
<accession>A0A3M2LFN4</accession>
<dbReference type="InterPro" id="IPR010982">
    <property type="entry name" value="Lambda_DNA-bd_dom_sf"/>
</dbReference>
<dbReference type="SUPFAM" id="SSF47413">
    <property type="entry name" value="lambda repressor-like DNA-binding domains"/>
    <property type="match status" value="1"/>
</dbReference>
<evidence type="ECO:0000313" key="2">
    <source>
        <dbReference type="EMBL" id="RMI35896.1"/>
    </source>
</evidence>
<evidence type="ECO:0000259" key="1">
    <source>
        <dbReference type="PROSITE" id="PS50943"/>
    </source>
</evidence>
<dbReference type="SUPFAM" id="SSF48452">
    <property type="entry name" value="TPR-like"/>
    <property type="match status" value="2"/>
</dbReference>
<dbReference type="InterPro" id="IPR001387">
    <property type="entry name" value="Cro/C1-type_HTH"/>
</dbReference>
<organism evidence="2 3">
    <name type="scientific">Actinomadura harenae</name>
    <dbReference type="NCBI Taxonomy" id="2483351"/>
    <lineage>
        <taxon>Bacteria</taxon>
        <taxon>Bacillati</taxon>
        <taxon>Actinomycetota</taxon>
        <taxon>Actinomycetes</taxon>
        <taxon>Streptosporangiales</taxon>
        <taxon>Thermomonosporaceae</taxon>
        <taxon>Actinomadura</taxon>
    </lineage>
</organism>
<dbReference type="EMBL" id="RFFG01000156">
    <property type="protein sequence ID" value="RMI35896.1"/>
    <property type="molecule type" value="Genomic_DNA"/>
</dbReference>
<dbReference type="PANTHER" id="PTHR47691:SF3">
    <property type="entry name" value="HTH-TYPE TRANSCRIPTIONAL REGULATOR RV0890C-RELATED"/>
    <property type="match status" value="1"/>
</dbReference>
<dbReference type="PROSITE" id="PS50943">
    <property type="entry name" value="HTH_CROC1"/>
    <property type="match status" value="1"/>
</dbReference>
<feature type="domain" description="HTH cro/C1-type" evidence="1">
    <location>
        <begin position="10"/>
        <end position="63"/>
    </location>
</feature>
<comment type="caution">
    <text evidence="2">The sequence shown here is derived from an EMBL/GenBank/DDBJ whole genome shotgun (WGS) entry which is preliminary data.</text>
</comment>
<keyword evidence="3" id="KW-1185">Reference proteome</keyword>
<dbReference type="GO" id="GO:0003677">
    <property type="term" value="F:DNA binding"/>
    <property type="evidence" value="ECO:0007669"/>
    <property type="project" value="InterPro"/>
</dbReference>
<dbReference type="Proteomes" id="UP000282674">
    <property type="component" value="Unassembled WGS sequence"/>
</dbReference>
<dbReference type="Pfam" id="PF01381">
    <property type="entry name" value="HTH_3"/>
    <property type="match status" value="1"/>
</dbReference>